<keyword evidence="3" id="KW-1185">Reference proteome</keyword>
<organism evidence="2 3">
    <name type="scientific">Blepharisma stoltei</name>
    <dbReference type="NCBI Taxonomy" id="1481888"/>
    <lineage>
        <taxon>Eukaryota</taxon>
        <taxon>Sar</taxon>
        <taxon>Alveolata</taxon>
        <taxon>Ciliophora</taxon>
        <taxon>Postciliodesmatophora</taxon>
        <taxon>Heterotrichea</taxon>
        <taxon>Heterotrichida</taxon>
        <taxon>Blepharismidae</taxon>
        <taxon>Blepharisma</taxon>
    </lineage>
</organism>
<dbReference type="AlphaFoldDB" id="A0AAU9IJU1"/>
<feature type="region of interest" description="Disordered" evidence="1">
    <location>
        <begin position="190"/>
        <end position="239"/>
    </location>
</feature>
<reference evidence="2" key="1">
    <citation type="submission" date="2021-09" db="EMBL/GenBank/DDBJ databases">
        <authorList>
            <consortium name="AG Swart"/>
            <person name="Singh M."/>
            <person name="Singh A."/>
            <person name="Seah K."/>
            <person name="Emmerich C."/>
        </authorList>
    </citation>
    <scope>NUCLEOTIDE SEQUENCE</scope>
    <source>
        <strain evidence="2">ATCC30299</strain>
    </source>
</reference>
<evidence type="ECO:0000256" key="1">
    <source>
        <dbReference type="SAM" id="MobiDB-lite"/>
    </source>
</evidence>
<accession>A0AAU9IJU1</accession>
<evidence type="ECO:0000313" key="2">
    <source>
        <dbReference type="EMBL" id="CAG9314031.1"/>
    </source>
</evidence>
<proteinExistence type="predicted"/>
<name>A0AAU9IJU1_9CILI</name>
<gene>
    <name evidence="2" type="ORF">BSTOLATCC_MIC9831</name>
</gene>
<feature type="compositionally biased region" description="Polar residues" evidence="1">
    <location>
        <begin position="230"/>
        <end position="239"/>
    </location>
</feature>
<protein>
    <submittedName>
        <fullName evidence="2">Uncharacterized protein</fullName>
    </submittedName>
</protein>
<sequence length="308" mass="35488">MSELFDINRGQLQKIFDSHQQNKELGFNDILKFCSSARIFPDLLTSQSIRKIVIYSSGVPIGTESSAKLNYLQFEKLLKLIAQQCFKSRKGGNDEYQLFFSHIKNSCHIRYRVDFETIAPVKKTSKSLIEKKIPKLNFEHFVGDQDSKSNAAALFRPSTTRNSKSSLFMFGDSPSKLSLLSEKLKKFHEASSPKVRNSSLSKKVPADKTFGRSLTRPSPKPPLTDRMRKNNGSSFVYSESPSPVPLKQVKDIFSKFKMQCEKTFQVKKPTKILFTDIQRMMEIREKRKMRMAQVRLSFNLWKCLTKLM</sequence>
<comment type="caution">
    <text evidence="2">The sequence shown here is derived from an EMBL/GenBank/DDBJ whole genome shotgun (WGS) entry which is preliminary data.</text>
</comment>
<dbReference type="Proteomes" id="UP001162131">
    <property type="component" value="Unassembled WGS sequence"/>
</dbReference>
<dbReference type="EMBL" id="CAJZBQ010000011">
    <property type="protein sequence ID" value="CAG9314031.1"/>
    <property type="molecule type" value="Genomic_DNA"/>
</dbReference>
<evidence type="ECO:0000313" key="3">
    <source>
        <dbReference type="Proteomes" id="UP001162131"/>
    </source>
</evidence>